<evidence type="ECO:0000256" key="12">
    <source>
        <dbReference type="ARBA" id="ARBA00023012"/>
    </source>
</evidence>
<dbReference type="PROSITE" id="PS50109">
    <property type="entry name" value="HIS_KIN"/>
    <property type="match status" value="1"/>
</dbReference>
<comment type="catalytic activity">
    <reaction evidence="1">
        <text>ATP + protein L-histidine = ADP + protein N-phospho-L-histidine.</text>
        <dbReference type="EC" id="2.7.13.3"/>
    </reaction>
</comment>
<feature type="modified residue" description="Phosphohistidine" evidence="13">
    <location>
        <position position="44"/>
    </location>
</feature>
<dbReference type="CDD" id="cd00088">
    <property type="entry name" value="HPT"/>
    <property type="match status" value="1"/>
</dbReference>
<dbReference type="RefSeq" id="WP_230740937.1">
    <property type="nucleotide sequence ID" value="NZ_PGCK01000002.1"/>
</dbReference>
<dbReference type="SMART" id="SM00260">
    <property type="entry name" value="CheW"/>
    <property type="match status" value="1"/>
</dbReference>
<dbReference type="InterPro" id="IPR036890">
    <property type="entry name" value="HATPase_C_sf"/>
</dbReference>
<dbReference type="Gene3D" id="2.30.30.40">
    <property type="entry name" value="SH3 Domains"/>
    <property type="match status" value="1"/>
</dbReference>
<feature type="domain" description="HPt" evidence="16">
    <location>
        <begin position="1"/>
        <end position="101"/>
    </location>
</feature>
<dbReference type="EMBL" id="PGCK01000002">
    <property type="protein sequence ID" value="MCD1294167.1"/>
    <property type="molecule type" value="Genomic_DNA"/>
</dbReference>
<name>A0AAP2RDE1_9EURY</name>
<comment type="caution">
    <text evidence="17">The sequence shown here is derived from an EMBL/GenBank/DDBJ whole genome shotgun (WGS) entry which is preliminary data.</text>
</comment>
<dbReference type="InterPro" id="IPR037052">
    <property type="entry name" value="CheA-like_P2_sf"/>
</dbReference>
<keyword evidence="6" id="KW-0145">Chemotaxis</keyword>
<sequence>MSQYRDMFVSEAREYLQSLNRSLLELEKCPSELSVLQEIFRSAHTLKGMSASMGFKDMETLTHRMENLLDRLRNGQLTADSGLVNVLFECLDTLESMTDDIEAGENGSVDISSISEKIDGFVVCEQTPEDTAIDQSGEEAIAVAATPADSQDQQAPAGSNEYEVHVTIEKSSDFRGIRAFLVIQNLSEIGSIITTTPSIQDLEDEKFSYDFSLVIQTDKSIDDVERKAKGVAEISQVKVKTRAVEKKEAAQKPAVKEGVKNIHSVRIDIDRLDVIMNLVGELVISRGRLFQIGSKHGLIDLNETLTMVDRSITDLQNEIMRIRMLPVDHVFNRFPRIVRDISKKQGKDINFIIEGQDTELDRTVLDEISDPLNHLIRNAVDHGIEMPEERVAKGKSATGTVKLVARRERSNVIIEVEDDGKGIDVNRVKQKAIDRGLLTEAQAAAMGDDEALMLIFKPGLSTAEKLSEVSGRGVGMDIVKTKVESLGGTVKIDSKPGEGTKTILKLPPTIAIVQALLIKVGDEHYAVSITNVVESEYVTESDIKTISGKEVIVIRDTLMPLIRLDRLFDIGTNDHMEKRTVIVIEKGDEKIGLLVDFIESQQEIFVKPLSGLLQNIRGFEGVTIMGDGRVVPILDISTLVEVKK</sequence>
<dbReference type="Pfam" id="PF02518">
    <property type="entry name" value="HATPase_c"/>
    <property type="match status" value="1"/>
</dbReference>
<evidence type="ECO:0000256" key="4">
    <source>
        <dbReference type="ARBA" id="ARBA00021495"/>
    </source>
</evidence>
<dbReference type="FunFam" id="3.30.565.10:FF:000016">
    <property type="entry name" value="Chemotaxis protein CheA, putative"/>
    <property type="match status" value="1"/>
</dbReference>
<evidence type="ECO:0000256" key="3">
    <source>
        <dbReference type="ARBA" id="ARBA00012438"/>
    </source>
</evidence>
<dbReference type="SUPFAM" id="SSF55052">
    <property type="entry name" value="CheY-binding domain of CheA"/>
    <property type="match status" value="1"/>
</dbReference>
<dbReference type="InterPro" id="IPR036097">
    <property type="entry name" value="HisK_dim/P_sf"/>
</dbReference>
<dbReference type="SMART" id="SM01231">
    <property type="entry name" value="H-kinase_dim"/>
    <property type="match status" value="1"/>
</dbReference>
<evidence type="ECO:0000259" key="14">
    <source>
        <dbReference type="PROSITE" id="PS50109"/>
    </source>
</evidence>
<keyword evidence="7 13" id="KW-0597">Phosphoprotein</keyword>
<dbReference type="InterPro" id="IPR010808">
    <property type="entry name" value="CheA_P2-bd"/>
</dbReference>
<accession>A0AAP2RDE1</accession>
<evidence type="ECO:0000256" key="1">
    <source>
        <dbReference type="ARBA" id="ARBA00000085"/>
    </source>
</evidence>
<dbReference type="InterPro" id="IPR036641">
    <property type="entry name" value="HPT_dom_sf"/>
</dbReference>
<organism evidence="17 18">
    <name type="scientific">Methanooceanicella nereidis</name>
    <dbReference type="NCBI Taxonomy" id="2052831"/>
    <lineage>
        <taxon>Archaea</taxon>
        <taxon>Methanobacteriati</taxon>
        <taxon>Methanobacteriota</taxon>
        <taxon>Stenosarchaea group</taxon>
        <taxon>Methanomicrobia</taxon>
        <taxon>Methanocellales</taxon>
        <taxon>Methanocellaceae</taxon>
        <taxon>Methanooceanicella</taxon>
    </lineage>
</organism>
<evidence type="ECO:0000256" key="9">
    <source>
        <dbReference type="ARBA" id="ARBA00022741"/>
    </source>
</evidence>
<dbReference type="AlphaFoldDB" id="A0AAP2RDE1"/>
<dbReference type="InterPro" id="IPR002545">
    <property type="entry name" value="CheW-lke_dom"/>
</dbReference>
<dbReference type="PRINTS" id="PR00344">
    <property type="entry name" value="BCTRLSENSOR"/>
</dbReference>
<keyword evidence="9" id="KW-0547">Nucleotide-binding</keyword>
<dbReference type="Gene3D" id="3.30.565.10">
    <property type="entry name" value="Histidine kinase-like ATPase, C-terminal domain"/>
    <property type="match status" value="1"/>
</dbReference>
<dbReference type="Pfam" id="PF01627">
    <property type="entry name" value="Hpt"/>
    <property type="match status" value="1"/>
</dbReference>
<dbReference type="InterPro" id="IPR004358">
    <property type="entry name" value="Sig_transdc_His_kin-like_C"/>
</dbReference>
<evidence type="ECO:0000256" key="7">
    <source>
        <dbReference type="ARBA" id="ARBA00022553"/>
    </source>
</evidence>
<proteinExistence type="predicted"/>
<dbReference type="InterPro" id="IPR004105">
    <property type="entry name" value="CheA-like_dim"/>
</dbReference>
<feature type="domain" description="Histidine kinase" evidence="14">
    <location>
        <begin position="310"/>
        <end position="510"/>
    </location>
</feature>
<dbReference type="SUPFAM" id="SSF55874">
    <property type="entry name" value="ATPase domain of HSP90 chaperone/DNA topoisomerase II/histidine kinase"/>
    <property type="match status" value="1"/>
</dbReference>
<dbReference type="Pfam" id="PF02895">
    <property type="entry name" value="H-kinase_dim"/>
    <property type="match status" value="1"/>
</dbReference>
<dbReference type="SMART" id="SM00387">
    <property type="entry name" value="HATPase_c"/>
    <property type="match status" value="1"/>
</dbReference>
<dbReference type="SMART" id="SM00073">
    <property type="entry name" value="HPT"/>
    <property type="match status" value="1"/>
</dbReference>
<dbReference type="GO" id="GO:0000155">
    <property type="term" value="F:phosphorelay sensor kinase activity"/>
    <property type="evidence" value="ECO:0007669"/>
    <property type="project" value="InterPro"/>
</dbReference>
<dbReference type="PANTHER" id="PTHR43395:SF10">
    <property type="entry name" value="CHEMOTAXIS PROTEIN CHEA"/>
    <property type="match status" value="1"/>
</dbReference>
<dbReference type="Proteomes" id="UP001320159">
    <property type="component" value="Unassembled WGS sequence"/>
</dbReference>
<dbReference type="InterPro" id="IPR051315">
    <property type="entry name" value="Bact_Chemotaxis_CheA"/>
</dbReference>
<dbReference type="GO" id="GO:0005737">
    <property type="term" value="C:cytoplasm"/>
    <property type="evidence" value="ECO:0007669"/>
    <property type="project" value="UniProtKB-SubCell"/>
</dbReference>
<dbReference type="InterPro" id="IPR036061">
    <property type="entry name" value="CheW-like_dom_sf"/>
</dbReference>
<evidence type="ECO:0000313" key="17">
    <source>
        <dbReference type="EMBL" id="MCD1294167.1"/>
    </source>
</evidence>
<feature type="domain" description="CheW-like" evidence="15">
    <location>
        <begin position="512"/>
        <end position="644"/>
    </location>
</feature>
<dbReference type="Gene3D" id="1.10.287.560">
    <property type="entry name" value="Histidine kinase CheA-like, homodimeric domain"/>
    <property type="match status" value="1"/>
</dbReference>
<dbReference type="InterPro" id="IPR037006">
    <property type="entry name" value="CheA-like_homodim_sf"/>
</dbReference>
<evidence type="ECO:0000256" key="13">
    <source>
        <dbReference type="PROSITE-ProRule" id="PRU00110"/>
    </source>
</evidence>
<dbReference type="InterPro" id="IPR003594">
    <property type="entry name" value="HATPase_dom"/>
</dbReference>
<dbReference type="InterPro" id="IPR035891">
    <property type="entry name" value="CheY-binding_CheA"/>
</dbReference>
<dbReference type="SUPFAM" id="SSF47384">
    <property type="entry name" value="Homodimeric domain of signal transducing histidine kinase"/>
    <property type="match status" value="1"/>
</dbReference>
<dbReference type="InterPro" id="IPR005467">
    <property type="entry name" value="His_kinase_dom"/>
</dbReference>
<gene>
    <name evidence="17" type="ORF">CUJ83_04055</name>
</gene>
<dbReference type="SUPFAM" id="SSF47226">
    <property type="entry name" value="Histidine-containing phosphotransfer domain, HPT domain"/>
    <property type="match status" value="1"/>
</dbReference>
<evidence type="ECO:0000313" key="18">
    <source>
        <dbReference type="Proteomes" id="UP001320159"/>
    </source>
</evidence>
<evidence type="ECO:0000256" key="2">
    <source>
        <dbReference type="ARBA" id="ARBA00004496"/>
    </source>
</evidence>
<dbReference type="CDD" id="cd16916">
    <property type="entry name" value="HATPase_CheA-like"/>
    <property type="match status" value="1"/>
</dbReference>
<dbReference type="EC" id="2.7.13.3" evidence="3"/>
<evidence type="ECO:0000256" key="5">
    <source>
        <dbReference type="ARBA" id="ARBA00022490"/>
    </source>
</evidence>
<keyword evidence="10" id="KW-0418">Kinase</keyword>
<evidence type="ECO:0000256" key="10">
    <source>
        <dbReference type="ARBA" id="ARBA00022777"/>
    </source>
</evidence>
<keyword evidence="12" id="KW-0902">Two-component regulatory system</keyword>
<dbReference type="CDD" id="cd00731">
    <property type="entry name" value="CheA_reg"/>
    <property type="match status" value="1"/>
</dbReference>
<evidence type="ECO:0000256" key="11">
    <source>
        <dbReference type="ARBA" id="ARBA00022840"/>
    </source>
</evidence>
<evidence type="ECO:0000259" key="15">
    <source>
        <dbReference type="PROSITE" id="PS50851"/>
    </source>
</evidence>
<dbReference type="Gene3D" id="3.30.70.1110">
    <property type="entry name" value="Histidine kinase CheA-like, P2 response regulator-binding domain"/>
    <property type="match status" value="1"/>
</dbReference>
<keyword evidence="5" id="KW-0963">Cytoplasm</keyword>
<evidence type="ECO:0000256" key="6">
    <source>
        <dbReference type="ARBA" id="ARBA00022500"/>
    </source>
</evidence>
<dbReference type="PANTHER" id="PTHR43395">
    <property type="entry name" value="SENSOR HISTIDINE KINASE CHEA"/>
    <property type="match status" value="1"/>
</dbReference>
<protein>
    <recommendedName>
        <fullName evidence="4">Chemotaxis protein CheA</fullName>
        <ecNumber evidence="3">2.7.13.3</ecNumber>
    </recommendedName>
</protein>
<dbReference type="Gene3D" id="1.20.120.160">
    <property type="entry name" value="HPT domain"/>
    <property type="match status" value="1"/>
</dbReference>
<keyword evidence="18" id="KW-1185">Reference proteome</keyword>
<comment type="subcellular location">
    <subcellularLocation>
        <location evidence="2">Cytoplasm</location>
    </subcellularLocation>
</comment>
<dbReference type="PROSITE" id="PS50894">
    <property type="entry name" value="HPT"/>
    <property type="match status" value="1"/>
</dbReference>
<dbReference type="Pfam" id="PF01584">
    <property type="entry name" value="CheW"/>
    <property type="match status" value="1"/>
</dbReference>
<evidence type="ECO:0000259" key="16">
    <source>
        <dbReference type="PROSITE" id="PS50894"/>
    </source>
</evidence>
<dbReference type="PROSITE" id="PS50851">
    <property type="entry name" value="CHEW"/>
    <property type="match status" value="1"/>
</dbReference>
<dbReference type="GO" id="GO:0006935">
    <property type="term" value="P:chemotaxis"/>
    <property type="evidence" value="ECO:0007669"/>
    <property type="project" value="UniProtKB-KW"/>
</dbReference>
<evidence type="ECO:0000256" key="8">
    <source>
        <dbReference type="ARBA" id="ARBA00022679"/>
    </source>
</evidence>
<dbReference type="InterPro" id="IPR008207">
    <property type="entry name" value="Sig_transdc_His_kin_Hpt_dom"/>
</dbReference>
<keyword evidence="11" id="KW-0067">ATP-binding</keyword>
<dbReference type="Pfam" id="PF07194">
    <property type="entry name" value="P2"/>
    <property type="match status" value="1"/>
</dbReference>
<dbReference type="GO" id="GO:0005524">
    <property type="term" value="F:ATP binding"/>
    <property type="evidence" value="ECO:0007669"/>
    <property type="project" value="UniProtKB-KW"/>
</dbReference>
<reference evidence="17 18" key="1">
    <citation type="submission" date="2017-11" db="EMBL/GenBank/DDBJ databases">
        <title>Isolation and Characterization of Family Methanocellaceae Species from Potential Methane Hydrate Area Offshore Southwestern Taiwan.</title>
        <authorList>
            <person name="Zhang W.-L."/>
            <person name="Chen W.-C."/>
            <person name="Lai M.-C."/>
            <person name="Chen S.-C."/>
        </authorList>
    </citation>
    <scope>NUCLEOTIDE SEQUENCE [LARGE SCALE GENOMIC DNA]</scope>
    <source>
        <strain evidence="17 18">CWC-04</strain>
    </source>
</reference>
<keyword evidence="8" id="KW-0808">Transferase</keyword>
<dbReference type="SUPFAM" id="SSF50341">
    <property type="entry name" value="CheW-like"/>
    <property type="match status" value="1"/>
</dbReference>